<proteinExistence type="predicted"/>
<evidence type="ECO:0000313" key="4">
    <source>
        <dbReference type="Proteomes" id="UP000256650"/>
    </source>
</evidence>
<dbReference type="GeneID" id="82535758"/>
<protein>
    <submittedName>
        <fullName evidence="3">Diguanylate cyclase</fullName>
    </submittedName>
</protein>
<name>A0A3D8IC44_9HELI</name>
<dbReference type="OrthoDB" id="9779960at2"/>
<dbReference type="RefSeq" id="WP_115551638.1">
    <property type="nucleotide sequence ID" value="NZ_CAONBV010000039.1"/>
</dbReference>
<evidence type="ECO:0000313" key="3">
    <source>
        <dbReference type="EMBL" id="RDU62712.1"/>
    </source>
</evidence>
<feature type="region of interest" description="Disordered" evidence="1">
    <location>
        <begin position="214"/>
        <end position="236"/>
    </location>
</feature>
<comment type="caution">
    <text evidence="3">The sequence shown here is derived from an EMBL/GenBank/DDBJ whole genome shotgun (WGS) entry which is preliminary data.</text>
</comment>
<dbReference type="Gene3D" id="3.30.70.270">
    <property type="match status" value="1"/>
</dbReference>
<sequence length="408" mass="47436">MQNAQIIAREALKALLKEGKEPTPEFYAEAFYAQAKKLGSNVGEIDFSTEKILEMLDKEVRESLFNRKFKNKNELITSLVQSIHHLFFYKRNFYTQLEILKLLLRLLTTHPHKEISMLAKGQLLEIDKLNAQSMQIWRERWAEQMKGIVELDFIDLAKGLEVLSGFKIQNSSFCHWQEEARKCLKKNTNKETKIKLLHKLEKILKEQFSKLEQNQVAKKSPKHHQTTTSTHQPKHKSVPLKYNDIYSLPIDSMTTLVSKEGMQEVLDFAESQFQNNQKNYSVIVFGIAAYEKVKEHFGLEAAKRVMATLGRLLKRYSNESDLIAYYGEEEFLACLLERSKEEAIEFIRNLDSIVSQSIFMFQQTRINISLSAQVSHRVESESLENMLKVSLEEFSKHKDSKGIINYES</sequence>
<gene>
    <name evidence="3" type="ORF">CQA43_05580</name>
</gene>
<dbReference type="AlphaFoldDB" id="A0A3D8IC44"/>
<organism evidence="3 4">
    <name type="scientific">Helicobacter ganmani</name>
    <dbReference type="NCBI Taxonomy" id="60246"/>
    <lineage>
        <taxon>Bacteria</taxon>
        <taxon>Pseudomonadati</taxon>
        <taxon>Campylobacterota</taxon>
        <taxon>Epsilonproteobacteria</taxon>
        <taxon>Campylobacterales</taxon>
        <taxon>Helicobacteraceae</taxon>
        <taxon>Helicobacter</taxon>
    </lineage>
</organism>
<evidence type="ECO:0000256" key="1">
    <source>
        <dbReference type="SAM" id="MobiDB-lite"/>
    </source>
</evidence>
<feature type="domain" description="GGDEF" evidence="2">
    <location>
        <begin position="278"/>
        <end position="408"/>
    </location>
</feature>
<evidence type="ECO:0000259" key="2">
    <source>
        <dbReference type="PROSITE" id="PS50887"/>
    </source>
</evidence>
<dbReference type="EMBL" id="NXLS01000005">
    <property type="protein sequence ID" value="RDU62712.1"/>
    <property type="molecule type" value="Genomic_DNA"/>
</dbReference>
<dbReference type="Proteomes" id="UP000256650">
    <property type="component" value="Unassembled WGS sequence"/>
</dbReference>
<reference evidence="3 4" key="1">
    <citation type="submission" date="2018-04" db="EMBL/GenBank/DDBJ databases">
        <title>Novel Campyloabacter and Helicobacter Species and Strains.</title>
        <authorList>
            <person name="Mannion A.J."/>
            <person name="Shen Z."/>
            <person name="Fox J.G."/>
        </authorList>
    </citation>
    <scope>NUCLEOTIDE SEQUENCE [LARGE SCALE GENOMIC DNA]</scope>
    <source>
        <strain evidence="3 4">MIT 99-5101</strain>
    </source>
</reference>
<dbReference type="NCBIfam" id="TIGR00254">
    <property type="entry name" value="GGDEF"/>
    <property type="match status" value="1"/>
</dbReference>
<dbReference type="PROSITE" id="PS50887">
    <property type="entry name" value="GGDEF"/>
    <property type="match status" value="1"/>
</dbReference>
<dbReference type="SUPFAM" id="SSF55073">
    <property type="entry name" value="Nucleotide cyclase"/>
    <property type="match status" value="1"/>
</dbReference>
<dbReference type="InterPro" id="IPR043128">
    <property type="entry name" value="Rev_trsase/Diguanyl_cyclase"/>
</dbReference>
<keyword evidence="4" id="KW-1185">Reference proteome</keyword>
<dbReference type="Pfam" id="PF00990">
    <property type="entry name" value="GGDEF"/>
    <property type="match status" value="1"/>
</dbReference>
<dbReference type="InterPro" id="IPR029787">
    <property type="entry name" value="Nucleotide_cyclase"/>
</dbReference>
<dbReference type="SMART" id="SM00267">
    <property type="entry name" value="GGDEF"/>
    <property type="match status" value="1"/>
</dbReference>
<dbReference type="InterPro" id="IPR000160">
    <property type="entry name" value="GGDEF_dom"/>
</dbReference>
<accession>A0A3D8IC44</accession>